<dbReference type="InterPro" id="IPR012347">
    <property type="entry name" value="Ferritin-like"/>
</dbReference>
<dbReference type="InterPro" id="IPR016920">
    <property type="entry name" value="UCP029477"/>
</dbReference>
<feature type="domain" description="DUF2383" evidence="1">
    <location>
        <begin position="29"/>
        <end position="138"/>
    </location>
</feature>
<dbReference type="EMBL" id="VIVL01000031">
    <property type="protein sequence ID" value="TWD72368.1"/>
    <property type="molecule type" value="Genomic_DNA"/>
</dbReference>
<name>A0A561B0I5_9BURK</name>
<comment type="caution">
    <text evidence="2">The sequence shown here is derived from an EMBL/GenBank/DDBJ whole genome shotgun (WGS) entry which is preliminary data.</text>
</comment>
<evidence type="ECO:0000313" key="2">
    <source>
        <dbReference type="EMBL" id="TWD72368.1"/>
    </source>
</evidence>
<gene>
    <name evidence="2" type="ORF">FB547_1316</name>
</gene>
<reference evidence="2 3" key="1">
    <citation type="submission" date="2019-06" db="EMBL/GenBank/DDBJ databases">
        <title>Sorghum-associated microbial communities from plants grown in Nebraska, USA.</title>
        <authorList>
            <person name="Schachtman D."/>
        </authorList>
    </citation>
    <scope>NUCLEOTIDE SEQUENCE [LARGE SCALE GENOMIC DNA]</scope>
    <source>
        <strain evidence="2 3">T529</strain>
    </source>
</reference>
<dbReference type="AlphaFoldDB" id="A0A561B0I5"/>
<dbReference type="OrthoDB" id="282393at2"/>
<accession>A0A561B0I5</accession>
<dbReference type="RefSeq" id="WP_145747826.1">
    <property type="nucleotide sequence ID" value="NZ_VIVL01000031.1"/>
</dbReference>
<evidence type="ECO:0000259" key="1">
    <source>
        <dbReference type="Pfam" id="PF09537"/>
    </source>
</evidence>
<protein>
    <submittedName>
        <fullName evidence="2">Uncharacterized protein (TIGR02284 family)</fullName>
    </submittedName>
</protein>
<organism evidence="2 3">
    <name type="scientific">Variovorax beijingensis</name>
    <dbReference type="NCBI Taxonomy" id="2496117"/>
    <lineage>
        <taxon>Bacteria</taxon>
        <taxon>Pseudomonadati</taxon>
        <taxon>Pseudomonadota</taxon>
        <taxon>Betaproteobacteria</taxon>
        <taxon>Burkholderiales</taxon>
        <taxon>Comamonadaceae</taxon>
        <taxon>Variovorax</taxon>
    </lineage>
</organism>
<dbReference type="PIRSF" id="PIRSF029477">
    <property type="entry name" value="UCP029477"/>
    <property type="match status" value="1"/>
</dbReference>
<dbReference type="Gene3D" id="1.20.1260.10">
    <property type="match status" value="1"/>
</dbReference>
<proteinExistence type="predicted"/>
<dbReference type="Proteomes" id="UP000319722">
    <property type="component" value="Unassembled WGS sequence"/>
</dbReference>
<dbReference type="InterPro" id="IPR019052">
    <property type="entry name" value="DUF2383"/>
</dbReference>
<dbReference type="Pfam" id="PF09537">
    <property type="entry name" value="DUF2383"/>
    <property type="match status" value="1"/>
</dbReference>
<evidence type="ECO:0000313" key="3">
    <source>
        <dbReference type="Proteomes" id="UP000319722"/>
    </source>
</evidence>
<sequence>MANGSLLGRADQPCADRVPFADVPADEQAVDVLSELLEHARDGEYGFRTCAREVPSASSLRQSFNRRASQYHEACDDLERMIRRHGGSPIECGTTGATIHRGWVRVKGAIGANSELSLLDDCERSEEAVVALYREAMQRNLPPDVRDLVERQAASAQQSQDQLRVLRGEIRLGA</sequence>
<dbReference type="InterPro" id="IPR011971">
    <property type="entry name" value="CHP02284"/>
</dbReference>
<dbReference type="NCBIfam" id="TIGR02284">
    <property type="entry name" value="PA2169 family four-helix-bundle protein"/>
    <property type="match status" value="1"/>
</dbReference>